<dbReference type="AlphaFoldDB" id="A0A1X0AXS5"/>
<evidence type="ECO:0000313" key="2">
    <source>
        <dbReference type="Proteomes" id="UP000192448"/>
    </source>
</evidence>
<sequence length="91" mass="8934">MAGLIVDGAGLSAGAASSADIADRLAASAEGNSRPGGQPSHAGVSAFGAAVASVRIRQSARMSTHHAAMRTAVIRYADTDDEGAGAIARTV</sequence>
<comment type="caution">
    <text evidence="1">The sequence shown here is derived from an EMBL/GenBank/DDBJ whole genome shotgun (WGS) entry which is preliminary data.</text>
</comment>
<proteinExistence type="predicted"/>
<reference evidence="1 2" key="1">
    <citation type="submission" date="2017-02" db="EMBL/GenBank/DDBJ databases">
        <title>The new phylogeny of genus Mycobacterium.</title>
        <authorList>
            <person name="Tortoli E."/>
            <person name="Trovato A."/>
            <person name="Cirillo D.M."/>
        </authorList>
    </citation>
    <scope>NUCLEOTIDE SEQUENCE [LARGE SCALE GENOMIC DNA]</scope>
    <source>
        <strain evidence="1 2">RW6</strain>
    </source>
</reference>
<dbReference type="Proteomes" id="UP000192448">
    <property type="component" value="Unassembled WGS sequence"/>
</dbReference>
<gene>
    <name evidence="1" type="ORF">BST13_15705</name>
</gene>
<dbReference type="EMBL" id="MVHF01000014">
    <property type="protein sequence ID" value="ORA34881.1"/>
    <property type="molecule type" value="Genomic_DNA"/>
</dbReference>
<keyword evidence="2" id="KW-1185">Reference proteome</keyword>
<evidence type="ECO:0000313" key="1">
    <source>
        <dbReference type="EMBL" id="ORA34881.1"/>
    </source>
</evidence>
<dbReference type="STRING" id="1927124.BST13_15705"/>
<organism evidence="1 2">
    <name type="scientific">Mycobacterium aquaticum</name>
    <dbReference type="NCBI Taxonomy" id="1927124"/>
    <lineage>
        <taxon>Bacteria</taxon>
        <taxon>Bacillati</taxon>
        <taxon>Actinomycetota</taxon>
        <taxon>Actinomycetes</taxon>
        <taxon>Mycobacteriales</taxon>
        <taxon>Mycobacteriaceae</taxon>
        <taxon>Mycobacterium</taxon>
    </lineage>
</organism>
<protein>
    <submittedName>
        <fullName evidence="1">Uncharacterized protein</fullName>
    </submittedName>
</protein>
<accession>A0A1X0AXS5</accession>
<name>A0A1X0AXS5_9MYCO</name>